<sequence length="325" mass="36426">MDYNKAQAYCFLEDLSLVNHENDVELEIVMQILESNSEFWLEGSTFIATSEEDSCFTMQNNLVSPQNCSDKHFAVCRSRKSYAPTTSTTTIRSTITTTALPIARLENCEIIKLLAELNDQRDTGSEALSINDGTAVLICFNANYGEMKSCEIFDGSNTASTHSTSKTHMLGGLGLYKNQPTTVGCRYKRHKVAERMSSSGWLELPEHPLKTSVHNLVGLDNGAMLLLGGVVSRTPQSTVWQLKNDEWTNIGELFQSIAYGSALYSGRSIYSFPGFSKDRPFQIQRIDLTEDEDFKKVELISSFGSRTEFFLFPILLETRSNDYCL</sequence>
<organism evidence="1">
    <name type="scientific">Oikopleura dioica</name>
    <name type="common">Tunicate</name>
    <dbReference type="NCBI Taxonomy" id="34765"/>
    <lineage>
        <taxon>Eukaryota</taxon>
        <taxon>Metazoa</taxon>
        <taxon>Chordata</taxon>
        <taxon>Tunicata</taxon>
        <taxon>Appendicularia</taxon>
        <taxon>Copelata</taxon>
        <taxon>Oikopleuridae</taxon>
        <taxon>Oikopleura</taxon>
    </lineage>
</organism>
<accession>E4X447</accession>
<dbReference type="AlphaFoldDB" id="E4X447"/>
<dbReference type="SUPFAM" id="SSF56436">
    <property type="entry name" value="C-type lectin-like"/>
    <property type="match status" value="1"/>
</dbReference>
<evidence type="ECO:0000313" key="2">
    <source>
        <dbReference type="Proteomes" id="UP000001307"/>
    </source>
</evidence>
<dbReference type="Gene3D" id="2.120.10.80">
    <property type="entry name" value="Kelch-type beta propeller"/>
    <property type="match status" value="1"/>
</dbReference>
<keyword evidence="2" id="KW-1185">Reference proteome</keyword>
<evidence type="ECO:0000313" key="1">
    <source>
        <dbReference type="EMBL" id="CBY23836.1"/>
    </source>
</evidence>
<protein>
    <submittedName>
        <fullName evidence="1">Uncharacterized protein</fullName>
    </submittedName>
</protein>
<reference evidence="1" key="1">
    <citation type="journal article" date="2010" name="Science">
        <title>Plasticity of animal genome architecture unmasked by rapid evolution of a pelagic tunicate.</title>
        <authorList>
            <person name="Denoeud F."/>
            <person name="Henriet S."/>
            <person name="Mungpakdee S."/>
            <person name="Aury J.M."/>
            <person name="Da Silva C."/>
            <person name="Brinkmann H."/>
            <person name="Mikhaleva J."/>
            <person name="Olsen L.C."/>
            <person name="Jubin C."/>
            <person name="Canestro C."/>
            <person name="Bouquet J.M."/>
            <person name="Danks G."/>
            <person name="Poulain J."/>
            <person name="Campsteijn C."/>
            <person name="Adamski M."/>
            <person name="Cross I."/>
            <person name="Yadetie F."/>
            <person name="Muffato M."/>
            <person name="Louis A."/>
            <person name="Butcher S."/>
            <person name="Tsagkogeorga G."/>
            <person name="Konrad A."/>
            <person name="Singh S."/>
            <person name="Jensen M.F."/>
            <person name="Cong E.H."/>
            <person name="Eikeseth-Otteraa H."/>
            <person name="Noel B."/>
            <person name="Anthouard V."/>
            <person name="Porcel B.M."/>
            <person name="Kachouri-Lafond R."/>
            <person name="Nishino A."/>
            <person name="Ugolini M."/>
            <person name="Chourrout P."/>
            <person name="Nishida H."/>
            <person name="Aasland R."/>
            <person name="Huzurbazar S."/>
            <person name="Westhof E."/>
            <person name="Delsuc F."/>
            <person name="Lehrach H."/>
            <person name="Reinhardt R."/>
            <person name="Weissenbach J."/>
            <person name="Roy S.W."/>
            <person name="Artiguenave F."/>
            <person name="Postlethwait J.H."/>
            <person name="Manak J.R."/>
            <person name="Thompson E.M."/>
            <person name="Jaillon O."/>
            <person name="Du Pasquier L."/>
            <person name="Boudinot P."/>
            <person name="Liberles D.A."/>
            <person name="Volff J.N."/>
            <person name="Philippe H."/>
            <person name="Lenhard B."/>
            <person name="Roest Crollius H."/>
            <person name="Wincker P."/>
            <person name="Chourrout D."/>
        </authorList>
    </citation>
    <scope>NUCLEOTIDE SEQUENCE [LARGE SCALE GENOMIC DNA]</scope>
</reference>
<dbReference type="EMBL" id="FN653024">
    <property type="protein sequence ID" value="CBY23836.1"/>
    <property type="molecule type" value="Genomic_DNA"/>
</dbReference>
<gene>
    <name evidence="1" type="ORF">GSOID_T00001162001</name>
</gene>
<name>E4X447_OIKDI</name>
<dbReference type="SUPFAM" id="SSF117281">
    <property type="entry name" value="Kelch motif"/>
    <property type="match status" value="1"/>
</dbReference>
<dbReference type="InParanoid" id="E4X447"/>
<dbReference type="Proteomes" id="UP000001307">
    <property type="component" value="Unassembled WGS sequence"/>
</dbReference>
<dbReference type="InterPro" id="IPR015915">
    <property type="entry name" value="Kelch-typ_b-propeller"/>
</dbReference>
<dbReference type="OrthoDB" id="45365at2759"/>
<dbReference type="InterPro" id="IPR016187">
    <property type="entry name" value="CTDL_fold"/>
</dbReference>
<proteinExistence type="predicted"/>